<keyword evidence="4" id="KW-1185">Reference proteome</keyword>
<dbReference type="RefSeq" id="WP_111146684.1">
    <property type="nucleotide sequence ID" value="NZ_QKRB01000043.1"/>
</dbReference>
<keyword evidence="1" id="KW-0175">Coiled coil</keyword>
<proteinExistence type="predicted"/>
<dbReference type="SUPFAM" id="SSF82693">
    <property type="entry name" value="Multidrug efflux transporter AcrB pore domain, PN1, PN2, PC1 and PC2 subdomains"/>
    <property type="match status" value="2"/>
</dbReference>
<evidence type="ECO:0000256" key="1">
    <source>
        <dbReference type="SAM" id="Coils"/>
    </source>
</evidence>
<feature type="transmembrane region" description="Helical" evidence="2">
    <location>
        <begin position="12"/>
        <end position="31"/>
    </location>
</feature>
<dbReference type="GO" id="GO:0042910">
    <property type="term" value="F:xenobiotic transmembrane transporter activity"/>
    <property type="evidence" value="ECO:0007669"/>
    <property type="project" value="TreeGrafter"/>
</dbReference>
<feature type="transmembrane region" description="Helical" evidence="2">
    <location>
        <begin position="352"/>
        <end position="372"/>
    </location>
</feature>
<feature type="transmembrane region" description="Helical" evidence="2">
    <location>
        <begin position="842"/>
        <end position="861"/>
    </location>
</feature>
<dbReference type="Pfam" id="PF00873">
    <property type="entry name" value="ACR_tran"/>
    <property type="match status" value="1"/>
</dbReference>
<keyword evidence="2" id="KW-1133">Transmembrane helix</keyword>
<feature type="transmembrane region" description="Helical" evidence="2">
    <location>
        <begin position="424"/>
        <end position="447"/>
    </location>
</feature>
<feature type="transmembrane region" description="Helical" evidence="2">
    <location>
        <begin position="512"/>
        <end position="531"/>
    </location>
</feature>
<feature type="transmembrane region" description="Helical" evidence="2">
    <location>
        <begin position="326"/>
        <end position="345"/>
    </location>
</feature>
<feature type="transmembrane region" description="Helical" evidence="2">
    <location>
        <begin position="894"/>
        <end position="919"/>
    </location>
</feature>
<evidence type="ECO:0000313" key="4">
    <source>
        <dbReference type="Proteomes" id="UP000249522"/>
    </source>
</evidence>
<dbReference type="InterPro" id="IPR027463">
    <property type="entry name" value="AcrB_DN_DC_subdom"/>
</dbReference>
<dbReference type="AlphaFoldDB" id="A0A2W1LB38"/>
<keyword evidence="2" id="KW-0812">Transmembrane</keyword>
<dbReference type="InterPro" id="IPR001036">
    <property type="entry name" value="Acrflvin-R"/>
</dbReference>
<organism evidence="3 4">
    <name type="scientific">Paenibacillus sambharensis</name>
    <dbReference type="NCBI Taxonomy" id="1803190"/>
    <lineage>
        <taxon>Bacteria</taxon>
        <taxon>Bacillati</taxon>
        <taxon>Bacillota</taxon>
        <taxon>Bacilli</taxon>
        <taxon>Bacillales</taxon>
        <taxon>Paenibacillaceae</taxon>
        <taxon>Paenibacillus</taxon>
    </lineage>
</organism>
<dbReference type="GO" id="GO:0005886">
    <property type="term" value="C:plasma membrane"/>
    <property type="evidence" value="ECO:0007669"/>
    <property type="project" value="TreeGrafter"/>
</dbReference>
<sequence length="1019" mass="110250">MSFLTKFSLKNAVAVMIIAMLLIGGGVYSFLSLKSDLLPDIEFPQLSVTAVYPGASAADVEARVTAPLEDALKGAEGLKSMTSQSLESVSRIQLSFPIGADMEQITQQVSDSIRAAELPEEVQEPAVSRFSFSSIPVLNLALFAKDSASGESWVTEVLKPELQKIAGVNSVALSAAEEQYLQVTVDNKAAASSGIMLKNIQEAIAGSFFSFPAGALTEESVIVPIHVEQRLEKLSELESLSIVSPLTGQTVKLSDIADIAAVQEREELARYNGNPAVAMLINKKQDANTVEVADEVISALERYSDKIEYVMIFDQSETIKSSISELVSKGLFGALFAALTVLVFLRNIRATLIAVLSIPLSLLIAAIFLKWWGYTLNVMSLAGMAVAVGRVVDDSIIVIENIYRKMRQQPDADRSLITESGTKEMINAILSSTITTVVVFLPLGLVGGITGAFFLPFALTVVVALLASLIVAVTVVPVLARMSFLKLQESTREPLYVRWYESLIRFGLRRKLIVIGAAILLLAGSGILYAFSNVGFVFLPNEKVKIINASVELPPSTTLERTGEVSALIEQQLSEAEDRYSKRFVSIGGYDYASGASAPNRAVYYIELGEGADIDTEIQSVEQTMLSITEEEAPGTLVTVSEQASGGPPTNNNVDIDLFSDDLDKLETAAAQVEAIMRERDDLKNITNNMQEKQMEWSVSLNREQMQKAGLSPYQVLGVISDRTKPVEAGSYRLDGETQELLLQYKEPLENKDELVNLMLYGQQGAVRLGDVADVDKSEVYTSIQKLDERVFARVSGLVQGNDVRNVTEEVTEAVKQLDLPEGVSLESGGGSDETAQTFIDIGIAMIIAVGLVYLTMLIFFGAARVPFIIMTSLLFVPIGALLGLVIAREPLSMSAMIGLLMLIGIVVTNAIVLVDRINQNRDGGMTIRDALVESGKTRLRPILMTAIATIAALLPLVFSTPEGGLISRGLAVVVVGGLTTSTLLTVVFLPVIYELAYYREHRREQRLAEGGTAAKQGR</sequence>
<comment type="caution">
    <text evidence="3">The sequence shown here is derived from an EMBL/GenBank/DDBJ whole genome shotgun (WGS) entry which is preliminary data.</text>
</comment>
<dbReference type="SUPFAM" id="SSF82866">
    <property type="entry name" value="Multidrug efflux transporter AcrB transmembrane domain"/>
    <property type="match status" value="2"/>
</dbReference>
<dbReference type="Gene3D" id="3.30.2090.10">
    <property type="entry name" value="Multidrug efflux transporter AcrB TolC docking domain, DN and DC subdomains"/>
    <property type="match status" value="2"/>
</dbReference>
<feature type="transmembrane region" description="Helical" evidence="2">
    <location>
        <begin position="453"/>
        <end position="480"/>
    </location>
</feature>
<feature type="transmembrane region" description="Helical" evidence="2">
    <location>
        <begin position="940"/>
        <end position="959"/>
    </location>
</feature>
<name>A0A2W1LB38_9BACL</name>
<dbReference type="PANTHER" id="PTHR32063">
    <property type="match status" value="1"/>
</dbReference>
<reference evidence="3 4" key="1">
    <citation type="submission" date="2018-06" db="EMBL/GenBank/DDBJ databases">
        <title>Paenibacillus imtechensis sp. nov.</title>
        <authorList>
            <person name="Pinnaka A.K."/>
            <person name="Singh H."/>
            <person name="Kaur M."/>
        </authorList>
    </citation>
    <scope>NUCLEOTIDE SEQUENCE [LARGE SCALE GENOMIC DNA]</scope>
    <source>
        <strain evidence="3 4">SMB1</strain>
    </source>
</reference>
<feature type="transmembrane region" description="Helical" evidence="2">
    <location>
        <begin position="378"/>
        <end position="403"/>
    </location>
</feature>
<protein>
    <submittedName>
        <fullName evidence="3">AcrB/AcrD/AcrF family protein</fullName>
    </submittedName>
</protein>
<dbReference type="OrthoDB" id="9757876at2"/>
<dbReference type="Gene3D" id="3.30.70.1440">
    <property type="entry name" value="Multidrug efflux transporter AcrB pore domain"/>
    <property type="match status" value="1"/>
</dbReference>
<feature type="transmembrane region" description="Helical" evidence="2">
    <location>
        <begin position="971"/>
        <end position="994"/>
    </location>
</feature>
<dbReference type="Gene3D" id="3.30.70.1430">
    <property type="entry name" value="Multidrug efflux transporter AcrB pore domain"/>
    <property type="match status" value="2"/>
</dbReference>
<gene>
    <name evidence="3" type="ORF">DNH61_10910</name>
</gene>
<feature type="transmembrane region" description="Helical" evidence="2">
    <location>
        <begin position="868"/>
        <end position="888"/>
    </location>
</feature>
<keyword evidence="2" id="KW-0472">Membrane</keyword>
<evidence type="ECO:0000313" key="3">
    <source>
        <dbReference type="EMBL" id="PZD95939.1"/>
    </source>
</evidence>
<dbReference type="SUPFAM" id="SSF82714">
    <property type="entry name" value="Multidrug efflux transporter AcrB TolC docking domain, DN and DC subdomains"/>
    <property type="match status" value="2"/>
</dbReference>
<evidence type="ECO:0000256" key="2">
    <source>
        <dbReference type="SAM" id="Phobius"/>
    </source>
</evidence>
<dbReference type="PANTHER" id="PTHR32063:SF0">
    <property type="entry name" value="SWARMING MOTILITY PROTEIN SWRC"/>
    <property type="match status" value="1"/>
</dbReference>
<dbReference type="PRINTS" id="PR00702">
    <property type="entry name" value="ACRIFLAVINRP"/>
</dbReference>
<dbReference type="Proteomes" id="UP000249522">
    <property type="component" value="Unassembled WGS sequence"/>
</dbReference>
<accession>A0A2W1LB38</accession>
<feature type="coiled-coil region" evidence="1">
    <location>
        <begin position="666"/>
        <end position="696"/>
    </location>
</feature>
<dbReference type="Gene3D" id="3.30.70.1320">
    <property type="entry name" value="Multidrug efflux transporter AcrB pore domain like"/>
    <property type="match status" value="1"/>
</dbReference>
<dbReference type="EMBL" id="QKRB01000043">
    <property type="protein sequence ID" value="PZD95939.1"/>
    <property type="molecule type" value="Genomic_DNA"/>
</dbReference>
<dbReference type="Gene3D" id="1.20.1640.10">
    <property type="entry name" value="Multidrug efflux transporter AcrB transmembrane domain"/>
    <property type="match status" value="2"/>
</dbReference>